<dbReference type="AlphaFoldDB" id="A0AA40P180"/>
<organism evidence="2 3">
    <name type="scientific">Pseudomonas tremae</name>
    <dbReference type="NCBI Taxonomy" id="200454"/>
    <lineage>
        <taxon>Bacteria</taxon>
        <taxon>Pseudomonadati</taxon>
        <taxon>Pseudomonadota</taxon>
        <taxon>Gammaproteobacteria</taxon>
        <taxon>Pseudomonadales</taxon>
        <taxon>Pseudomonadaceae</taxon>
        <taxon>Pseudomonas</taxon>
    </lineage>
</organism>
<evidence type="ECO:0000313" key="2">
    <source>
        <dbReference type="EMBL" id="KPY94175.1"/>
    </source>
</evidence>
<evidence type="ECO:0000313" key="3">
    <source>
        <dbReference type="Proteomes" id="UP000050523"/>
    </source>
</evidence>
<protein>
    <submittedName>
        <fullName evidence="2">Tail fiber assembly domain-containing protein</fullName>
    </submittedName>
</protein>
<proteinExistence type="predicted"/>
<dbReference type="EMBL" id="LJRO01000387">
    <property type="protein sequence ID" value="KPY94175.1"/>
    <property type="molecule type" value="Genomic_DNA"/>
</dbReference>
<sequence length="180" mass="19798">MRTVLSARDPRWSDQAHSSIVLMVAFKEVFEIYGETPFAASPHDTEPHGVELFKRALAGEFGEVQEPTLQTVQVQVMCERGGLSAAATARINELVVELETLQDAVDLGVATPEQQTALPAISAEIKAQRLYRVELAQLDTKPGYPLDFEWPVPPAIPFVYEPPKPEAPAQNVSDDDQQST</sequence>
<name>A0AA40P180_9PSED</name>
<dbReference type="RefSeq" id="WP_054998071.1">
    <property type="nucleotide sequence ID" value="NZ_LJRO01000387.1"/>
</dbReference>
<evidence type="ECO:0000256" key="1">
    <source>
        <dbReference type="SAM" id="MobiDB-lite"/>
    </source>
</evidence>
<feature type="region of interest" description="Disordered" evidence="1">
    <location>
        <begin position="159"/>
        <end position="180"/>
    </location>
</feature>
<accession>A0AA40P180</accession>
<dbReference type="Proteomes" id="UP000050523">
    <property type="component" value="Unassembled WGS sequence"/>
</dbReference>
<comment type="caution">
    <text evidence="2">The sequence shown here is derived from an EMBL/GenBank/DDBJ whole genome shotgun (WGS) entry which is preliminary data.</text>
</comment>
<reference evidence="2 3" key="1">
    <citation type="submission" date="2015-09" db="EMBL/GenBank/DDBJ databases">
        <title>Genome announcement of multiple Pseudomonas syringae strains.</title>
        <authorList>
            <person name="Thakur S."/>
            <person name="Wang P.W."/>
            <person name="Gong Y."/>
            <person name="Weir B.S."/>
            <person name="Guttman D.S."/>
        </authorList>
    </citation>
    <scope>NUCLEOTIDE SEQUENCE [LARGE SCALE GENOMIC DNA]</scope>
    <source>
        <strain evidence="2 3">ICMP9151</strain>
    </source>
</reference>
<gene>
    <name evidence="2" type="ORF">ALO43_01127</name>
</gene>